<feature type="compositionally biased region" description="Acidic residues" evidence="1">
    <location>
        <begin position="573"/>
        <end position="615"/>
    </location>
</feature>
<accession>A0AAD6V6H4</accession>
<feature type="compositionally biased region" description="Low complexity" evidence="1">
    <location>
        <begin position="160"/>
        <end position="184"/>
    </location>
</feature>
<feature type="region of interest" description="Disordered" evidence="1">
    <location>
        <begin position="534"/>
        <end position="673"/>
    </location>
</feature>
<gene>
    <name evidence="2" type="ORF">GGX14DRAFT_651520</name>
</gene>
<organism evidence="2 3">
    <name type="scientific">Mycena pura</name>
    <dbReference type="NCBI Taxonomy" id="153505"/>
    <lineage>
        <taxon>Eukaryota</taxon>
        <taxon>Fungi</taxon>
        <taxon>Dikarya</taxon>
        <taxon>Basidiomycota</taxon>
        <taxon>Agaricomycotina</taxon>
        <taxon>Agaricomycetes</taxon>
        <taxon>Agaricomycetidae</taxon>
        <taxon>Agaricales</taxon>
        <taxon>Marasmiineae</taxon>
        <taxon>Mycenaceae</taxon>
        <taxon>Mycena</taxon>
    </lineage>
</organism>
<feature type="region of interest" description="Disordered" evidence="1">
    <location>
        <begin position="390"/>
        <end position="415"/>
    </location>
</feature>
<evidence type="ECO:0000313" key="3">
    <source>
        <dbReference type="Proteomes" id="UP001219525"/>
    </source>
</evidence>
<feature type="compositionally biased region" description="Polar residues" evidence="1">
    <location>
        <begin position="655"/>
        <end position="666"/>
    </location>
</feature>
<feature type="compositionally biased region" description="Polar residues" evidence="1">
    <location>
        <begin position="390"/>
        <end position="400"/>
    </location>
</feature>
<keyword evidence="3" id="KW-1185">Reference proteome</keyword>
<dbReference type="AlphaFoldDB" id="A0AAD6V6H4"/>
<sequence>METDPNFPPTPPTSLPSAPPLQLPGPTPDALLIESNVKLLDQMHQMQATYKQELDAQMQAFREQAFSEFAVICAERDAAQAQVKELKTYIDLNKASTSQNRDSTPQPESNKARRPRPGPTKLTGNAGARTQPPARKRVTLNSNVTQAPGDGPGSSSQAPKAAVSTSIPSSSTNAAASSTSAATKAPKKKKDRRLREHQIIQSTLDKAAQSLKKGLECHVRFLWGVLSTRAAPVSASAQAVAFFNQRFSGLNVAQLKQQGQMGQPIVNPAQVKVGLDIRTAVRSKSKILKAFAKIEESALLHMRAYMSKLGLYEWAPDYEQSPYSQYNVAMRICAIDLFRYLTSSTFYDFLRIDSRYLNDVAFITRLYDHFVHHYMYQKWEQEVRSPGASLTTVERNTASANRKRSDPSRQTKSFGKTMIDTLRATGKTREATVRSNRKVSEISQRQPSQLNVPAQAMPIQYYSPAWWNRQPEVLRRALKPSLVVVFAPSSVTDFFSHKSETACKTVTQLTSEYGHDVFKSYDLEYLDARKGKEREAALDEMDEDGESTGSREDDRDEEPEGAESDSASMAEFIDTDEGSGESDGSFADDDGENGYLSDDSESASEEEGEEGESLADEMIALAEENNLADQDDVMEGPSDDTGDQSNDSEEDMAQATATAAGNSNVGGRNEEHNMAEFAASYQLPTASISITAEERAQFMAGDGIDEDRKLKAPDWPKRKLKAPDWTIDRNKLAADGGWKTDDTIETIGPVSVNEVGTVKVGATESEGNVGRICDATPHEKVWSSNNQENVMGKTELV</sequence>
<comment type="caution">
    <text evidence="2">The sequence shown here is derived from an EMBL/GenBank/DDBJ whole genome shotgun (WGS) entry which is preliminary data.</text>
</comment>
<protein>
    <submittedName>
        <fullName evidence="2">Uncharacterized protein</fullName>
    </submittedName>
</protein>
<feature type="region of interest" description="Disordered" evidence="1">
    <location>
        <begin position="94"/>
        <end position="195"/>
    </location>
</feature>
<name>A0AAD6V6H4_9AGAR</name>
<proteinExistence type="predicted"/>
<feature type="region of interest" description="Disordered" evidence="1">
    <location>
        <begin position="1"/>
        <end position="29"/>
    </location>
</feature>
<feature type="compositionally biased region" description="Acidic residues" evidence="1">
    <location>
        <begin position="629"/>
        <end position="652"/>
    </location>
</feature>
<reference evidence="2" key="1">
    <citation type="submission" date="2023-03" db="EMBL/GenBank/DDBJ databases">
        <title>Massive genome expansion in bonnet fungi (Mycena s.s.) driven by repeated elements and novel gene families across ecological guilds.</title>
        <authorList>
            <consortium name="Lawrence Berkeley National Laboratory"/>
            <person name="Harder C.B."/>
            <person name="Miyauchi S."/>
            <person name="Viragh M."/>
            <person name="Kuo A."/>
            <person name="Thoen E."/>
            <person name="Andreopoulos B."/>
            <person name="Lu D."/>
            <person name="Skrede I."/>
            <person name="Drula E."/>
            <person name="Henrissat B."/>
            <person name="Morin E."/>
            <person name="Kohler A."/>
            <person name="Barry K."/>
            <person name="LaButti K."/>
            <person name="Morin E."/>
            <person name="Salamov A."/>
            <person name="Lipzen A."/>
            <person name="Mereny Z."/>
            <person name="Hegedus B."/>
            <person name="Baldrian P."/>
            <person name="Stursova M."/>
            <person name="Weitz H."/>
            <person name="Taylor A."/>
            <person name="Grigoriev I.V."/>
            <person name="Nagy L.G."/>
            <person name="Martin F."/>
            <person name="Kauserud H."/>
        </authorList>
    </citation>
    <scope>NUCLEOTIDE SEQUENCE</scope>
    <source>
        <strain evidence="2">9144</strain>
    </source>
</reference>
<dbReference type="EMBL" id="JARJCW010000050">
    <property type="protein sequence ID" value="KAJ7203522.1"/>
    <property type="molecule type" value="Genomic_DNA"/>
</dbReference>
<feature type="compositionally biased region" description="Pro residues" evidence="1">
    <location>
        <begin position="1"/>
        <end position="27"/>
    </location>
</feature>
<dbReference type="Proteomes" id="UP001219525">
    <property type="component" value="Unassembled WGS sequence"/>
</dbReference>
<evidence type="ECO:0000313" key="2">
    <source>
        <dbReference type="EMBL" id="KAJ7203522.1"/>
    </source>
</evidence>
<feature type="compositionally biased region" description="Acidic residues" evidence="1">
    <location>
        <begin position="554"/>
        <end position="563"/>
    </location>
</feature>
<feature type="compositionally biased region" description="Polar residues" evidence="1">
    <location>
        <begin position="94"/>
        <end position="109"/>
    </location>
</feature>
<evidence type="ECO:0000256" key="1">
    <source>
        <dbReference type="SAM" id="MobiDB-lite"/>
    </source>
</evidence>